<gene>
    <name evidence="1" type="primary">ORF175071</name>
</gene>
<evidence type="ECO:0000313" key="1">
    <source>
        <dbReference type="EMBL" id="CEK90159.1"/>
    </source>
</evidence>
<sequence>MVISKHKTACLEGTHKKGTSISPLFASTKVIKKMNELYLLTLTKRNTNKQTCGYGHQESKVRHSFILTNSVLSVLDLDTDNKY</sequence>
<dbReference type="EMBL" id="HACG01043294">
    <property type="protein sequence ID" value="CEK90159.1"/>
    <property type="molecule type" value="Transcribed_RNA"/>
</dbReference>
<accession>A0A0B7B9Y8</accession>
<organism evidence="1">
    <name type="scientific">Arion vulgaris</name>
    <dbReference type="NCBI Taxonomy" id="1028688"/>
    <lineage>
        <taxon>Eukaryota</taxon>
        <taxon>Metazoa</taxon>
        <taxon>Spiralia</taxon>
        <taxon>Lophotrochozoa</taxon>
        <taxon>Mollusca</taxon>
        <taxon>Gastropoda</taxon>
        <taxon>Heterobranchia</taxon>
        <taxon>Euthyneura</taxon>
        <taxon>Panpulmonata</taxon>
        <taxon>Eupulmonata</taxon>
        <taxon>Stylommatophora</taxon>
        <taxon>Helicina</taxon>
        <taxon>Arionoidea</taxon>
        <taxon>Arionidae</taxon>
        <taxon>Arion</taxon>
    </lineage>
</organism>
<protein>
    <submittedName>
        <fullName evidence="1">Uncharacterized protein</fullName>
    </submittedName>
</protein>
<reference evidence="1" key="1">
    <citation type="submission" date="2014-12" db="EMBL/GenBank/DDBJ databases">
        <title>Insight into the proteome of Arion vulgaris.</title>
        <authorList>
            <person name="Aradska J."/>
            <person name="Bulat T."/>
            <person name="Smidak R."/>
            <person name="Sarate P."/>
            <person name="Gangsoo J."/>
            <person name="Sialana F."/>
            <person name="Bilban M."/>
            <person name="Lubec G."/>
        </authorList>
    </citation>
    <scope>NUCLEOTIDE SEQUENCE</scope>
    <source>
        <tissue evidence="1">Skin</tissue>
    </source>
</reference>
<feature type="non-terminal residue" evidence="1">
    <location>
        <position position="83"/>
    </location>
</feature>
<name>A0A0B7B9Y8_9EUPU</name>
<proteinExistence type="predicted"/>
<dbReference type="AlphaFoldDB" id="A0A0B7B9Y8"/>